<dbReference type="EMBL" id="JBCEZU010000586">
    <property type="protein sequence ID" value="KAK9515122.1"/>
    <property type="molecule type" value="Genomic_DNA"/>
</dbReference>
<feature type="compositionally biased region" description="Polar residues" evidence="1">
    <location>
        <begin position="189"/>
        <end position="201"/>
    </location>
</feature>
<feature type="compositionally biased region" description="Basic and acidic residues" evidence="1">
    <location>
        <begin position="223"/>
        <end position="252"/>
    </location>
</feature>
<feature type="region of interest" description="Disordered" evidence="1">
    <location>
        <begin position="338"/>
        <end position="463"/>
    </location>
</feature>
<feature type="region of interest" description="Disordered" evidence="1">
    <location>
        <begin position="93"/>
        <end position="162"/>
    </location>
</feature>
<feature type="compositionally biased region" description="Basic and acidic residues" evidence="1">
    <location>
        <begin position="132"/>
        <end position="143"/>
    </location>
</feature>
<feature type="region of interest" description="Disordered" evidence="1">
    <location>
        <begin position="176"/>
        <end position="258"/>
    </location>
</feature>
<feature type="compositionally biased region" description="Basic and acidic residues" evidence="1">
    <location>
        <begin position="176"/>
        <end position="188"/>
    </location>
</feature>
<evidence type="ECO:0000313" key="3">
    <source>
        <dbReference type="Proteomes" id="UP001488805"/>
    </source>
</evidence>
<dbReference type="AlphaFoldDB" id="A0AAW1DY52"/>
<name>A0AAW1DY52_ZOAVI</name>
<feature type="compositionally biased region" description="Basic and acidic residues" evidence="1">
    <location>
        <begin position="294"/>
        <end position="303"/>
    </location>
</feature>
<evidence type="ECO:0008006" key="4">
    <source>
        <dbReference type="Google" id="ProtNLM"/>
    </source>
</evidence>
<proteinExistence type="predicted"/>
<organism evidence="2 3">
    <name type="scientific">Zoarces viviparus</name>
    <name type="common">Viviparous eelpout</name>
    <name type="synonym">Blennius viviparus</name>
    <dbReference type="NCBI Taxonomy" id="48416"/>
    <lineage>
        <taxon>Eukaryota</taxon>
        <taxon>Metazoa</taxon>
        <taxon>Chordata</taxon>
        <taxon>Craniata</taxon>
        <taxon>Vertebrata</taxon>
        <taxon>Euteleostomi</taxon>
        <taxon>Actinopterygii</taxon>
        <taxon>Neopterygii</taxon>
        <taxon>Teleostei</taxon>
        <taxon>Neoteleostei</taxon>
        <taxon>Acanthomorphata</taxon>
        <taxon>Eupercaria</taxon>
        <taxon>Perciformes</taxon>
        <taxon>Cottioidei</taxon>
        <taxon>Zoarcales</taxon>
        <taxon>Zoarcidae</taxon>
        <taxon>Zoarcinae</taxon>
        <taxon>Zoarces</taxon>
    </lineage>
</organism>
<feature type="region of interest" description="Disordered" evidence="1">
    <location>
        <begin position="275"/>
        <end position="325"/>
    </location>
</feature>
<reference evidence="2 3" key="1">
    <citation type="journal article" date="2024" name="Genome Biol. Evol.">
        <title>Chromosome-level genome assembly of the viviparous eelpout Zoarces viviparus.</title>
        <authorList>
            <person name="Fuhrmann N."/>
            <person name="Brasseur M.V."/>
            <person name="Bakowski C.E."/>
            <person name="Podsiadlowski L."/>
            <person name="Prost S."/>
            <person name="Krehenwinkel H."/>
            <person name="Mayer C."/>
        </authorList>
    </citation>
    <scope>NUCLEOTIDE SEQUENCE [LARGE SCALE GENOMIC DNA]</scope>
    <source>
        <strain evidence="2">NO-MEL_2022_Ind0_liver</strain>
    </source>
</reference>
<comment type="caution">
    <text evidence="2">The sequence shown here is derived from an EMBL/GenBank/DDBJ whole genome shotgun (WGS) entry which is preliminary data.</text>
</comment>
<evidence type="ECO:0000256" key="1">
    <source>
        <dbReference type="SAM" id="MobiDB-lite"/>
    </source>
</evidence>
<gene>
    <name evidence="2" type="ORF">VZT92_025791</name>
</gene>
<accession>A0AAW1DY52</accession>
<keyword evidence="3" id="KW-1185">Reference proteome</keyword>
<protein>
    <recommendedName>
        <fullName evidence="4">Breast carcinoma-amplified sequence 1</fullName>
    </recommendedName>
</protein>
<feature type="compositionally biased region" description="Low complexity" evidence="1">
    <location>
        <begin position="378"/>
        <end position="388"/>
    </location>
</feature>
<sequence>MGNEHSKDDELLNTIGTIPEMLDNVKGTAGNISSNGLEITVNGETTVQQNSKTFTLNLTTESNDFVIVESDAAVVSQILETILLKEEVKENNVDQTDVGLPASDPQTETANLKPESESLTEPESVTLVLGPEGEKAPESDKESSQPVENQEDSNPEKSPVMNFFKTLATVKIIKKDTGTADATKDQSQKENQPAATTTVAQVSEPPAAPKGMSIPPPPPPEPPKMEIKAEPAAKPSPKEEPKAAAKESESPKGKSAKLSIGKFFGSKVLVGVKASKDKASASGANAPAKSAAVKKVDSSKDDTLEAAAKPEPPPPVKERKKTLSRFSLFKPKKKVDFSKDDTLEAAAKPEPPPPVKELKKTLSRFSLFKPKADDPKKATPAPAAAAETAKAKEEPKAAAKSSEAAVDNKPASVAAQAEGDAANAPKKVEKKSFFKSLGQKRNSTDAGIQTEPVTVAPAAEKAK</sequence>
<dbReference type="Proteomes" id="UP001488805">
    <property type="component" value="Unassembled WGS sequence"/>
</dbReference>
<feature type="compositionally biased region" description="Low complexity" evidence="1">
    <location>
        <begin position="280"/>
        <end position="293"/>
    </location>
</feature>
<evidence type="ECO:0000313" key="2">
    <source>
        <dbReference type="EMBL" id="KAK9515122.1"/>
    </source>
</evidence>